<dbReference type="SUPFAM" id="SSF103473">
    <property type="entry name" value="MFS general substrate transporter"/>
    <property type="match status" value="1"/>
</dbReference>
<dbReference type="PANTHER" id="PTHR42718:SF46">
    <property type="entry name" value="BLR6921 PROTEIN"/>
    <property type="match status" value="1"/>
</dbReference>
<keyword evidence="10" id="KW-1185">Reference proteome</keyword>
<feature type="transmembrane region" description="Helical" evidence="7">
    <location>
        <begin position="56"/>
        <end position="75"/>
    </location>
</feature>
<keyword evidence="4 7" id="KW-0812">Transmembrane</keyword>
<dbReference type="eggNOG" id="COG0477">
    <property type="taxonomic scope" value="Bacteria"/>
</dbReference>
<evidence type="ECO:0000256" key="1">
    <source>
        <dbReference type="ARBA" id="ARBA00004651"/>
    </source>
</evidence>
<dbReference type="PANTHER" id="PTHR42718">
    <property type="entry name" value="MAJOR FACILITATOR SUPERFAMILY MULTIDRUG TRANSPORTER MFSC"/>
    <property type="match status" value="1"/>
</dbReference>
<feature type="transmembrane region" description="Helical" evidence="7">
    <location>
        <begin position="20"/>
        <end position="44"/>
    </location>
</feature>
<organism evidence="9 10">
    <name type="scientific">Actinoplanes utahensis</name>
    <dbReference type="NCBI Taxonomy" id="1869"/>
    <lineage>
        <taxon>Bacteria</taxon>
        <taxon>Bacillati</taxon>
        <taxon>Actinomycetota</taxon>
        <taxon>Actinomycetes</taxon>
        <taxon>Micromonosporales</taxon>
        <taxon>Micromonosporaceae</taxon>
        <taxon>Actinoplanes</taxon>
    </lineage>
</organism>
<evidence type="ECO:0000313" key="9">
    <source>
        <dbReference type="EMBL" id="KHD73392.1"/>
    </source>
</evidence>
<evidence type="ECO:0000256" key="4">
    <source>
        <dbReference type="ARBA" id="ARBA00022692"/>
    </source>
</evidence>
<dbReference type="InterPro" id="IPR011701">
    <property type="entry name" value="MFS"/>
</dbReference>
<dbReference type="Gene3D" id="1.20.1720.10">
    <property type="entry name" value="Multidrug resistance protein D"/>
    <property type="match status" value="1"/>
</dbReference>
<comment type="subcellular location">
    <subcellularLocation>
        <location evidence="1">Cell membrane</location>
        <topology evidence="1">Multi-pass membrane protein</topology>
    </subcellularLocation>
</comment>
<dbReference type="EMBL" id="JRTT01000131">
    <property type="protein sequence ID" value="KHD73392.1"/>
    <property type="molecule type" value="Genomic_DNA"/>
</dbReference>
<dbReference type="GO" id="GO:0005886">
    <property type="term" value="C:plasma membrane"/>
    <property type="evidence" value="ECO:0007669"/>
    <property type="project" value="UniProtKB-SubCell"/>
</dbReference>
<dbReference type="Proteomes" id="UP000054537">
    <property type="component" value="Unassembled WGS sequence"/>
</dbReference>
<protein>
    <recommendedName>
        <fullName evidence="8">Major facilitator superfamily (MFS) profile domain-containing protein</fullName>
    </recommendedName>
</protein>
<reference evidence="9 10" key="1">
    <citation type="submission" date="2014-10" db="EMBL/GenBank/DDBJ databases">
        <title>Draft genome sequence of Actinoplanes utahensis NRRL 12052.</title>
        <authorList>
            <person name="Velasco-Bucheli B."/>
            <person name="del Cerro C."/>
            <person name="Hormigo D."/>
            <person name="Garcia J.L."/>
            <person name="Acebal C."/>
            <person name="Arroyo M."/>
            <person name="de la Mata I."/>
        </authorList>
    </citation>
    <scope>NUCLEOTIDE SEQUENCE [LARGE SCALE GENOMIC DNA]</scope>
    <source>
        <strain evidence="9 10">NRRL 12052</strain>
    </source>
</reference>
<evidence type="ECO:0000256" key="6">
    <source>
        <dbReference type="ARBA" id="ARBA00023136"/>
    </source>
</evidence>
<evidence type="ECO:0000256" key="7">
    <source>
        <dbReference type="SAM" id="Phobius"/>
    </source>
</evidence>
<proteinExistence type="predicted"/>
<comment type="caution">
    <text evidence="9">The sequence shown here is derived from an EMBL/GenBank/DDBJ whole genome shotgun (WGS) entry which is preliminary data.</text>
</comment>
<name>A0A0A6X062_ACTUT</name>
<keyword evidence="6 7" id="KW-0472">Membrane</keyword>
<feature type="domain" description="Major facilitator superfamily (MFS) profile" evidence="8">
    <location>
        <begin position="21"/>
        <end position="107"/>
    </location>
</feature>
<dbReference type="Pfam" id="PF07690">
    <property type="entry name" value="MFS_1"/>
    <property type="match status" value="1"/>
</dbReference>
<dbReference type="GO" id="GO:0022857">
    <property type="term" value="F:transmembrane transporter activity"/>
    <property type="evidence" value="ECO:0007669"/>
    <property type="project" value="InterPro"/>
</dbReference>
<sequence length="107" mass="11283">MTQTLAEPVKSGGRHANTTLVVPFLSLGGLAFAVLQSLVAPAFPTIAREFGVDTGQISWIPTAYLLSASVLTPIPGRLGDMIGRRRVLIPVLAVLAALLVPGTRRRP</sequence>
<evidence type="ECO:0000256" key="5">
    <source>
        <dbReference type="ARBA" id="ARBA00022989"/>
    </source>
</evidence>
<keyword evidence="5 7" id="KW-1133">Transmembrane helix</keyword>
<evidence type="ECO:0000259" key="8">
    <source>
        <dbReference type="PROSITE" id="PS50850"/>
    </source>
</evidence>
<dbReference type="InterPro" id="IPR020846">
    <property type="entry name" value="MFS_dom"/>
</dbReference>
<accession>A0A0A6X062</accession>
<dbReference type="InterPro" id="IPR036259">
    <property type="entry name" value="MFS_trans_sf"/>
</dbReference>
<dbReference type="STRING" id="1869.MB27_34780"/>
<evidence type="ECO:0000313" key="10">
    <source>
        <dbReference type="Proteomes" id="UP000054537"/>
    </source>
</evidence>
<feature type="transmembrane region" description="Helical" evidence="7">
    <location>
        <begin position="87"/>
        <end position="104"/>
    </location>
</feature>
<dbReference type="RefSeq" id="WP_043531969.1">
    <property type="nucleotide sequence ID" value="NZ_BAABKU010000007.1"/>
</dbReference>
<dbReference type="OrthoDB" id="4484751at2"/>
<keyword evidence="2" id="KW-0813">Transport</keyword>
<keyword evidence="3" id="KW-1003">Cell membrane</keyword>
<gene>
    <name evidence="9" type="ORF">MB27_34780</name>
</gene>
<evidence type="ECO:0000256" key="3">
    <source>
        <dbReference type="ARBA" id="ARBA00022475"/>
    </source>
</evidence>
<evidence type="ECO:0000256" key="2">
    <source>
        <dbReference type="ARBA" id="ARBA00022448"/>
    </source>
</evidence>
<dbReference type="AlphaFoldDB" id="A0A0A6X062"/>
<dbReference type="PROSITE" id="PS50850">
    <property type="entry name" value="MFS"/>
    <property type="match status" value="1"/>
</dbReference>